<evidence type="ECO:0000256" key="8">
    <source>
        <dbReference type="ARBA" id="ARBA00022989"/>
    </source>
</evidence>
<reference evidence="12" key="1">
    <citation type="submission" date="2019-12" db="EMBL/GenBank/DDBJ databases">
        <title>Genome sequence of Babesia ovis.</title>
        <authorList>
            <person name="Yamagishi J."/>
            <person name="Sevinc F."/>
            <person name="Xuan X."/>
        </authorList>
    </citation>
    <scope>NUCLEOTIDE SEQUENCE</scope>
    <source>
        <strain evidence="12">Selcuk</strain>
    </source>
</reference>
<keyword evidence="6" id="KW-0256">Endoplasmic reticulum</keyword>
<protein>
    <recommendedName>
        <fullName evidence="3">Translocation protein SEC62</fullName>
    </recommendedName>
</protein>
<dbReference type="EMBL" id="BLIY01000006">
    <property type="protein sequence ID" value="GFE53182.1"/>
    <property type="molecule type" value="Genomic_DNA"/>
</dbReference>
<evidence type="ECO:0000256" key="9">
    <source>
        <dbReference type="ARBA" id="ARBA00023010"/>
    </source>
</evidence>
<evidence type="ECO:0000313" key="13">
    <source>
        <dbReference type="Proteomes" id="UP001057455"/>
    </source>
</evidence>
<accession>A0A9W5T8L4</accession>
<feature type="transmembrane region" description="Helical" evidence="11">
    <location>
        <begin position="144"/>
        <end position="164"/>
    </location>
</feature>
<keyword evidence="4" id="KW-0813">Transport</keyword>
<keyword evidence="5 11" id="KW-0812">Transmembrane</keyword>
<evidence type="ECO:0000256" key="11">
    <source>
        <dbReference type="SAM" id="Phobius"/>
    </source>
</evidence>
<evidence type="ECO:0000256" key="10">
    <source>
        <dbReference type="ARBA" id="ARBA00023136"/>
    </source>
</evidence>
<name>A0A9W5T8L4_BABOV</name>
<organism evidence="12 13">
    <name type="scientific">Babesia ovis</name>
    <dbReference type="NCBI Taxonomy" id="5869"/>
    <lineage>
        <taxon>Eukaryota</taxon>
        <taxon>Sar</taxon>
        <taxon>Alveolata</taxon>
        <taxon>Apicomplexa</taxon>
        <taxon>Aconoidasida</taxon>
        <taxon>Piroplasmida</taxon>
        <taxon>Babesiidae</taxon>
        <taxon>Babesia</taxon>
    </lineage>
</organism>
<evidence type="ECO:0000256" key="6">
    <source>
        <dbReference type="ARBA" id="ARBA00022824"/>
    </source>
</evidence>
<sequence>MAEMNEESVRKEAVALMEALLNGGIKVKSAAEVGKRAVEYTRGDEITKWVEANKEAVFKMCPTILDTLEITPEDDVTEVCNVLIEAGFIYRAQYQPIEGSIEKTASGSFRRPMWPKRLIRTPKQEFDPVGFYIISYEGNQRWNYLMLTAMIVGIFSVCMFQAWPLALKLAVWYASVVLLSILFALIILRLILFMCLWFCGYDFWLFPNLFDEDLGVVDSFKPLHSICYRNDTLFMLCCRVLCSILVGASIYELRKTHDLKDVSDFAKQSFMDIIEWGHNKLTAVPEEPSLYKSIGMDMSAEFDSKERTEESGEDNMDDDGKVAFRANEQRSDYKCLLACGYRSLHQLMKECMLSCECMGELLANPCLSGCPEETVRVLTESKADICRKTRKN</sequence>
<gene>
    <name evidence="12" type="ORF">BaOVIS_005860</name>
</gene>
<dbReference type="OrthoDB" id="200187at2759"/>
<comment type="similarity">
    <text evidence="2">Belongs to the SEC62 family.</text>
</comment>
<proteinExistence type="inferred from homology"/>
<keyword evidence="10 11" id="KW-0472">Membrane</keyword>
<keyword evidence="8 11" id="KW-1133">Transmembrane helix</keyword>
<dbReference type="AlphaFoldDB" id="A0A9W5T8L4"/>
<dbReference type="PANTHER" id="PTHR12443:SF9">
    <property type="entry name" value="TRANSLOCATION PROTEIN SEC62"/>
    <property type="match status" value="1"/>
</dbReference>
<evidence type="ECO:0000256" key="4">
    <source>
        <dbReference type="ARBA" id="ARBA00022448"/>
    </source>
</evidence>
<evidence type="ECO:0000256" key="1">
    <source>
        <dbReference type="ARBA" id="ARBA00004477"/>
    </source>
</evidence>
<evidence type="ECO:0000256" key="5">
    <source>
        <dbReference type="ARBA" id="ARBA00022692"/>
    </source>
</evidence>
<keyword evidence="7" id="KW-0653">Protein transport</keyword>
<evidence type="ECO:0000256" key="7">
    <source>
        <dbReference type="ARBA" id="ARBA00022927"/>
    </source>
</evidence>
<dbReference type="GO" id="GO:0005789">
    <property type="term" value="C:endoplasmic reticulum membrane"/>
    <property type="evidence" value="ECO:0007669"/>
    <property type="project" value="UniProtKB-SubCell"/>
</dbReference>
<dbReference type="Pfam" id="PF03839">
    <property type="entry name" value="Sec62"/>
    <property type="match status" value="1"/>
</dbReference>
<evidence type="ECO:0000256" key="2">
    <source>
        <dbReference type="ARBA" id="ARBA00010604"/>
    </source>
</evidence>
<feature type="transmembrane region" description="Helical" evidence="11">
    <location>
        <begin position="170"/>
        <end position="199"/>
    </location>
</feature>
<dbReference type="InterPro" id="IPR004728">
    <property type="entry name" value="Sec62"/>
</dbReference>
<keyword evidence="9" id="KW-0811">Translocation</keyword>
<dbReference type="Proteomes" id="UP001057455">
    <property type="component" value="Unassembled WGS sequence"/>
</dbReference>
<evidence type="ECO:0000256" key="3">
    <source>
        <dbReference type="ARBA" id="ARBA00021257"/>
    </source>
</evidence>
<evidence type="ECO:0000313" key="12">
    <source>
        <dbReference type="EMBL" id="GFE53182.1"/>
    </source>
</evidence>
<comment type="subcellular location">
    <subcellularLocation>
        <location evidence="1">Endoplasmic reticulum membrane</location>
        <topology evidence="1">Multi-pass membrane protein</topology>
    </subcellularLocation>
</comment>
<keyword evidence="13" id="KW-1185">Reference proteome</keyword>
<dbReference type="GO" id="GO:0031204">
    <property type="term" value="P:post-translational protein targeting to membrane, translocation"/>
    <property type="evidence" value="ECO:0007669"/>
    <property type="project" value="TreeGrafter"/>
</dbReference>
<dbReference type="PANTHER" id="PTHR12443">
    <property type="entry name" value="TRANSLOCATION PROTEIN SEC62"/>
    <property type="match status" value="1"/>
</dbReference>
<comment type="caution">
    <text evidence="12">The sequence shown here is derived from an EMBL/GenBank/DDBJ whole genome shotgun (WGS) entry which is preliminary data.</text>
</comment>